<dbReference type="InterPro" id="IPR003591">
    <property type="entry name" value="Leu-rich_rpt_typical-subtyp"/>
</dbReference>
<dbReference type="Pfam" id="PF13855">
    <property type="entry name" value="LRR_8"/>
    <property type="match status" value="1"/>
</dbReference>
<feature type="compositionally biased region" description="Acidic residues" evidence="3">
    <location>
        <begin position="287"/>
        <end position="315"/>
    </location>
</feature>
<dbReference type="SMART" id="SM00369">
    <property type="entry name" value="LRR_TYP"/>
    <property type="match status" value="5"/>
</dbReference>
<evidence type="ECO:0000256" key="1">
    <source>
        <dbReference type="ARBA" id="ARBA00022614"/>
    </source>
</evidence>
<reference evidence="4" key="1">
    <citation type="journal article" date="2022" name="bioRxiv">
        <title>Sequencing and chromosome-scale assembly of the giantPleurodeles waltlgenome.</title>
        <authorList>
            <person name="Brown T."/>
            <person name="Elewa A."/>
            <person name="Iarovenko S."/>
            <person name="Subramanian E."/>
            <person name="Araus A.J."/>
            <person name="Petzold A."/>
            <person name="Susuki M."/>
            <person name="Suzuki K.-i.T."/>
            <person name="Hayashi T."/>
            <person name="Toyoda A."/>
            <person name="Oliveira C."/>
            <person name="Osipova E."/>
            <person name="Leigh N.D."/>
            <person name="Simon A."/>
            <person name="Yun M.H."/>
        </authorList>
    </citation>
    <scope>NUCLEOTIDE SEQUENCE</scope>
    <source>
        <strain evidence="4">20211129_DDA</strain>
        <tissue evidence="4">Liver</tissue>
    </source>
</reference>
<dbReference type="EMBL" id="JANPWB010000006">
    <property type="protein sequence ID" value="KAJ1178269.1"/>
    <property type="molecule type" value="Genomic_DNA"/>
</dbReference>
<dbReference type="InterPro" id="IPR050216">
    <property type="entry name" value="LRR_domain-containing"/>
</dbReference>
<evidence type="ECO:0008006" key="6">
    <source>
        <dbReference type="Google" id="ProtNLM"/>
    </source>
</evidence>
<evidence type="ECO:0000313" key="4">
    <source>
        <dbReference type="EMBL" id="KAJ1178269.1"/>
    </source>
</evidence>
<protein>
    <recommendedName>
        <fullName evidence="6">Leucine-rich repeat-containing protein 10B</fullName>
    </recommendedName>
</protein>
<keyword evidence="5" id="KW-1185">Reference proteome</keyword>
<dbReference type="SUPFAM" id="SSF52058">
    <property type="entry name" value="L domain-like"/>
    <property type="match status" value="1"/>
</dbReference>
<sequence>MGGVCSAMPVPLGEEQLPDGAEEQLSSGDQTLELSGRRLKTLPVSVCALAERLHKLYISSNGLRELPDELNLLENLRILALDFNKLEEVPEALCHLPRLSRLYLGGNRLQDLPPYFEQLQSLRCLWIEKNYLQHFPRVLLRLRGLKSLQMGDNRLRGLPQDLPTAMTGLRGLWLYGNRFEEFPPVLLRMAFLEILDLDRNKIVNFPSLCHLRNLRLFSYDHNPVKAPPAVSDKVTLVGEGAQEVMQERAEKEQRLKEEEEQQAQEPLHGILKNSSTLGAGESFSALDEADQDQEDFEEDPEEFEEELVFEDDDET</sequence>
<dbReference type="InterPro" id="IPR032675">
    <property type="entry name" value="LRR_dom_sf"/>
</dbReference>
<evidence type="ECO:0000313" key="5">
    <source>
        <dbReference type="Proteomes" id="UP001066276"/>
    </source>
</evidence>
<dbReference type="InterPro" id="IPR001611">
    <property type="entry name" value="Leu-rich_rpt"/>
</dbReference>
<keyword evidence="1" id="KW-0433">Leucine-rich repeat</keyword>
<dbReference type="SMART" id="SM00364">
    <property type="entry name" value="LRR_BAC"/>
    <property type="match status" value="5"/>
</dbReference>
<keyword evidence="2" id="KW-0677">Repeat</keyword>
<accession>A0AAV7TQU7</accession>
<proteinExistence type="predicted"/>
<dbReference type="AlphaFoldDB" id="A0AAV7TQU7"/>
<evidence type="ECO:0000256" key="2">
    <source>
        <dbReference type="ARBA" id="ARBA00022737"/>
    </source>
</evidence>
<dbReference type="PANTHER" id="PTHR48051:SF51">
    <property type="entry name" value="LEUCINE-RICH REPEAT-CONTAINING PROTEIN 10B"/>
    <property type="match status" value="1"/>
</dbReference>
<gene>
    <name evidence="4" type="ORF">NDU88_003516</name>
</gene>
<dbReference type="Gene3D" id="3.80.10.10">
    <property type="entry name" value="Ribonuclease Inhibitor"/>
    <property type="match status" value="2"/>
</dbReference>
<name>A0AAV7TQU7_PLEWA</name>
<dbReference type="PANTHER" id="PTHR48051">
    <property type="match status" value="1"/>
</dbReference>
<comment type="caution">
    <text evidence="4">The sequence shown here is derived from an EMBL/GenBank/DDBJ whole genome shotgun (WGS) entry which is preliminary data.</text>
</comment>
<evidence type="ECO:0000256" key="3">
    <source>
        <dbReference type="SAM" id="MobiDB-lite"/>
    </source>
</evidence>
<dbReference type="Proteomes" id="UP001066276">
    <property type="component" value="Chromosome 3_2"/>
</dbReference>
<feature type="region of interest" description="Disordered" evidence="3">
    <location>
        <begin position="251"/>
        <end position="315"/>
    </location>
</feature>
<organism evidence="4 5">
    <name type="scientific">Pleurodeles waltl</name>
    <name type="common">Iberian ribbed newt</name>
    <dbReference type="NCBI Taxonomy" id="8319"/>
    <lineage>
        <taxon>Eukaryota</taxon>
        <taxon>Metazoa</taxon>
        <taxon>Chordata</taxon>
        <taxon>Craniata</taxon>
        <taxon>Vertebrata</taxon>
        <taxon>Euteleostomi</taxon>
        <taxon>Amphibia</taxon>
        <taxon>Batrachia</taxon>
        <taxon>Caudata</taxon>
        <taxon>Salamandroidea</taxon>
        <taxon>Salamandridae</taxon>
        <taxon>Pleurodelinae</taxon>
        <taxon>Pleurodeles</taxon>
    </lineage>
</organism>
<dbReference type="GO" id="GO:0005737">
    <property type="term" value="C:cytoplasm"/>
    <property type="evidence" value="ECO:0007669"/>
    <property type="project" value="TreeGrafter"/>
</dbReference>
<dbReference type="PROSITE" id="PS51450">
    <property type="entry name" value="LRR"/>
    <property type="match status" value="3"/>
</dbReference>